<reference evidence="2 3" key="1">
    <citation type="journal article" date="2016" name="Genome Biol. Evol.">
        <title>Divergent and convergent evolution of fungal pathogenicity.</title>
        <authorList>
            <person name="Shang Y."/>
            <person name="Xiao G."/>
            <person name="Zheng P."/>
            <person name="Cen K."/>
            <person name="Zhan S."/>
            <person name="Wang C."/>
        </authorList>
    </citation>
    <scope>NUCLEOTIDE SEQUENCE [LARGE SCALE GENOMIC DNA]</scope>
    <source>
        <strain evidence="2 3">ARSEF 2679</strain>
    </source>
</reference>
<evidence type="ECO:0000256" key="1">
    <source>
        <dbReference type="SAM" id="Phobius"/>
    </source>
</evidence>
<organism evidence="2 3">
    <name type="scientific">Cordyceps fumosorosea (strain ARSEF 2679)</name>
    <name type="common">Isaria fumosorosea</name>
    <dbReference type="NCBI Taxonomy" id="1081104"/>
    <lineage>
        <taxon>Eukaryota</taxon>
        <taxon>Fungi</taxon>
        <taxon>Dikarya</taxon>
        <taxon>Ascomycota</taxon>
        <taxon>Pezizomycotina</taxon>
        <taxon>Sordariomycetes</taxon>
        <taxon>Hypocreomycetidae</taxon>
        <taxon>Hypocreales</taxon>
        <taxon>Cordycipitaceae</taxon>
        <taxon>Cordyceps</taxon>
    </lineage>
</organism>
<dbReference type="EMBL" id="AZHB01000044">
    <property type="protein sequence ID" value="OAA52893.1"/>
    <property type="molecule type" value="Genomic_DNA"/>
</dbReference>
<evidence type="ECO:0000313" key="2">
    <source>
        <dbReference type="EMBL" id="OAA52893.1"/>
    </source>
</evidence>
<keyword evidence="1" id="KW-0472">Membrane</keyword>
<comment type="caution">
    <text evidence="2">The sequence shown here is derived from an EMBL/GenBank/DDBJ whole genome shotgun (WGS) entry which is preliminary data.</text>
</comment>
<evidence type="ECO:0000313" key="3">
    <source>
        <dbReference type="Proteomes" id="UP000076744"/>
    </source>
</evidence>
<dbReference type="RefSeq" id="XP_018699982.1">
    <property type="nucleotide sequence ID" value="XM_018852879.1"/>
</dbReference>
<accession>A0A167LBL8</accession>
<dbReference type="GeneID" id="30025568"/>
<name>A0A167LBL8_CORFA</name>
<keyword evidence="1" id="KW-0812">Transmembrane</keyword>
<dbReference type="AlphaFoldDB" id="A0A167LBL8"/>
<keyword evidence="3" id="KW-1185">Reference proteome</keyword>
<gene>
    <name evidence="2" type="ORF">ISF_09276</name>
</gene>
<dbReference type="OrthoDB" id="5149999at2759"/>
<dbReference type="Proteomes" id="UP000076744">
    <property type="component" value="Unassembled WGS sequence"/>
</dbReference>
<keyword evidence="1" id="KW-1133">Transmembrane helix</keyword>
<proteinExistence type="predicted"/>
<protein>
    <submittedName>
        <fullName evidence="2">Uncharacterized protein</fullName>
    </submittedName>
</protein>
<feature type="transmembrane region" description="Helical" evidence="1">
    <location>
        <begin position="218"/>
        <end position="245"/>
    </location>
</feature>
<sequence>MPLLFTDPPSSPPPRPRTTPFVVPGSCTGNFNSTTTVSGTLMYIIDTAPDEAACNHGQTPTRTTDIDLALTFSPGVCPSAWTAYHLQIATTGSGKSRQSSAWCCPSGFLPSSRSGGKACAQTVAANTSSSGYDFYPAATTTQRLATPWIVTWAASDTRTMSPRPPILAGSCTDAEIAGSCTDAEIATWTPGATVLPADRWCHADSSRDSDLGLLGSPLFWFLVVGVPLIVIGVPSIVCCCVCPGITRRKRLAREAQMQAQARAALVPAPTEVVVPPPGLAKVREG</sequence>